<proteinExistence type="predicted"/>
<dbReference type="AlphaFoldDB" id="A0ABD1XHH9"/>
<accession>A0ABD1XHH9</accession>
<comment type="caution">
    <text evidence="1">The sequence shown here is derived from an EMBL/GenBank/DDBJ whole genome shotgun (WGS) entry which is preliminary data.</text>
</comment>
<organism evidence="1 2">
    <name type="scientific">Riccia fluitans</name>
    <dbReference type="NCBI Taxonomy" id="41844"/>
    <lineage>
        <taxon>Eukaryota</taxon>
        <taxon>Viridiplantae</taxon>
        <taxon>Streptophyta</taxon>
        <taxon>Embryophyta</taxon>
        <taxon>Marchantiophyta</taxon>
        <taxon>Marchantiopsida</taxon>
        <taxon>Marchantiidae</taxon>
        <taxon>Marchantiales</taxon>
        <taxon>Ricciaceae</taxon>
        <taxon>Riccia</taxon>
    </lineage>
</organism>
<dbReference type="EMBL" id="JBHFFA010000008">
    <property type="protein sequence ID" value="KAL2608230.1"/>
    <property type="molecule type" value="Genomic_DNA"/>
</dbReference>
<evidence type="ECO:0000313" key="2">
    <source>
        <dbReference type="Proteomes" id="UP001605036"/>
    </source>
</evidence>
<name>A0ABD1XHH9_9MARC</name>
<reference evidence="1 2" key="1">
    <citation type="submission" date="2024-09" db="EMBL/GenBank/DDBJ databases">
        <title>Chromosome-scale assembly of Riccia fluitans.</title>
        <authorList>
            <person name="Paukszto L."/>
            <person name="Sawicki J."/>
            <person name="Karawczyk K."/>
            <person name="Piernik-Szablinska J."/>
            <person name="Szczecinska M."/>
            <person name="Mazdziarz M."/>
        </authorList>
    </citation>
    <scope>NUCLEOTIDE SEQUENCE [LARGE SCALE GENOMIC DNA]</scope>
    <source>
        <strain evidence="1">Rf_01</strain>
        <tissue evidence="1">Aerial parts of the thallus</tissue>
    </source>
</reference>
<protein>
    <submittedName>
        <fullName evidence="1">Uncharacterized protein</fullName>
    </submittedName>
</protein>
<gene>
    <name evidence="1" type="ORF">R1flu_026803</name>
</gene>
<sequence length="77" mass="8664">MGIFVMAAQVTSTDGQCRSRRRMVNAGPPVLLFTGRWVRTDKQEVGASHDVMPSPIPLGARYQRLESVDYSDWGHSW</sequence>
<evidence type="ECO:0000313" key="1">
    <source>
        <dbReference type="EMBL" id="KAL2608230.1"/>
    </source>
</evidence>
<keyword evidence="2" id="KW-1185">Reference proteome</keyword>
<dbReference type="Proteomes" id="UP001605036">
    <property type="component" value="Unassembled WGS sequence"/>
</dbReference>